<dbReference type="OrthoDB" id="9784724at2"/>
<keyword evidence="2" id="KW-0229">DNA integration</keyword>
<evidence type="ECO:0000259" key="5">
    <source>
        <dbReference type="PROSITE" id="PS51898"/>
    </source>
</evidence>
<evidence type="ECO:0000313" key="7">
    <source>
        <dbReference type="Proteomes" id="UP000199636"/>
    </source>
</evidence>
<evidence type="ECO:0000256" key="3">
    <source>
        <dbReference type="ARBA" id="ARBA00023125"/>
    </source>
</evidence>
<evidence type="ECO:0000256" key="2">
    <source>
        <dbReference type="ARBA" id="ARBA00022908"/>
    </source>
</evidence>
<dbReference type="Proteomes" id="UP000199636">
    <property type="component" value="Unassembled WGS sequence"/>
</dbReference>
<dbReference type="InterPro" id="IPR002104">
    <property type="entry name" value="Integrase_catalytic"/>
</dbReference>
<dbReference type="Gene3D" id="1.10.443.10">
    <property type="entry name" value="Intergrase catalytic core"/>
    <property type="match status" value="1"/>
</dbReference>
<dbReference type="GO" id="GO:0003677">
    <property type="term" value="F:DNA binding"/>
    <property type="evidence" value="ECO:0007669"/>
    <property type="project" value="UniProtKB-KW"/>
</dbReference>
<sequence>MSETQELRFSVMPGVDVCCRTPAGAPYAFELIKVLEAPIRQFQRMQSAPLLREFASGFIESHIRESSPSVKHAAQLRSRVGGLLELLTATEPDRSVSSLGASDITLLRTKLHQHLERYSDGQGSTLERYYALFNSMVRAAKAEGYISEDLVVDSSYARPPVDVTPPFSLSDLQKLFDGYIYQVGGYVGRKPSWDPQPFKFWIVPLGVFCGLRLNELCQLQLKDVQPEEAMWVIHVNDDGKHQSIKTPHARRKIPVSQLLIDMGFLEFVEERRSECDGKETSQLFPELSFNEMHLFSRQASRFLMGYDRVAGYLDRSCGVATSEGGWGARSLRRTFAEQLRQRGVSAEVIADLLGHADPTGLEVTRPHYAGKTLLAARKETLELHLNYGLALTHVRWSNYREFRRKVGKRKTRGVNRSY</sequence>
<dbReference type="InterPro" id="IPR013762">
    <property type="entry name" value="Integrase-like_cat_sf"/>
</dbReference>
<evidence type="ECO:0000256" key="4">
    <source>
        <dbReference type="ARBA" id="ARBA00023172"/>
    </source>
</evidence>
<dbReference type="PROSITE" id="PS51898">
    <property type="entry name" value="TYR_RECOMBINASE"/>
    <property type="match status" value="1"/>
</dbReference>
<dbReference type="STRING" id="428992.SAMN05216272_109165"/>
<keyword evidence="3" id="KW-0238">DNA-binding</keyword>
<dbReference type="EMBL" id="FNDS01000009">
    <property type="protein sequence ID" value="SDI45108.1"/>
    <property type="molecule type" value="Genomic_DNA"/>
</dbReference>
<dbReference type="RefSeq" id="WP_090265867.1">
    <property type="nucleotide sequence ID" value="NZ_FNDS01000009.1"/>
</dbReference>
<dbReference type="PANTHER" id="PTHR30349">
    <property type="entry name" value="PHAGE INTEGRASE-RELATED"/>
    <property type="match status" value="1"/>
</dbReference>
<dbReference type="GO" id="GO:0015074">
    <property type="term" value="P:DNA integration"/>
    <property type="evidence" value="ECO:0007669"/>
    <property type="project" value="UniProtKB-KW"/>
</dbReference>
<keyword evidence="7" id="KW-1185">Reference proteome</keyword>
<keyword evidence="4" id="KW-0233">DNA recombination</keyword>
<evidence type="ECO:0000256" key="1">
    <source>
        <dbReference type="ARBA" id="ARBA00008857"/>
    </source>
</evidence>
<dbReference type="GO" id="GO:0006310">
    <property type="term" value="P:DNA recombination"/>
    <property type="evidence" value="ECO:0007669"/>
    <property type="project" value="UniProtKB-KW"/>
</dbReference>
<dbReference type="AlphaFoldDB" id="A0A1G8KNW8"/>
<accession>A0A1G8KNW8</accession>
<evidence type="ECO:0000313" key="6">
    <source>
        <dbReference type="EMBL" id="SDI45108.1"/>
    </source>
</evidence>
<proteinExistence type="inferred from homology"/>
<comment type="similarity">
    <text evidence="1">Belongs to the 'phage' integrase family.</text>
</comment>
<dbReference type="InterPro" id="IPR050090">
    <property type="entry name" value="Tyrosine_recombinase_XerCD"/>
</dbReference>
<dbReference type="Pfam" id="PF00589">
    <property type="entry name" value="Phage_integrase"/>
    <property type="match status" value="1"/>
</dbReference>
<feature type="domain" description="Tyr recombinase" evidence="5">
    <location>
        <begin position="162"/>
        <end position="382"/>
    </location>
</feature>
<protein>
    <submittedName>
        <fullName evidence="6">Phage integrase family protein</fullName>
    </submittedName>
</protein>
<reference evidence="7" key="1">
    <citation type="submission" date="2016-10" db="EMBL/GenBank/DDBJ databases">
        <authorList>
            <person name="Varghese N."/>
            <person name="Submissions S."/>
        </authorList>
    </citation>
    <scope>NUCLEOTIDE SEQUENCE [LARGE SCALE GENOMIC DNA]</scope>
    <source>
        <strain evidence="7">CCM 7469</strain>
    </source>
</reference>
<name>A0A1G8KNW8_9PSED</name>
<dbReference type="InterPro" id="IPR011010">
    <property type="entry name" value="DNA_brk_join_enz"/>
</dbReference>
<organism evidence="6 7">
    <name type="scientific">Pseudomonas panipatensis</name>
    <dbReference type="NCBI Taxonomy" id="428992"/>
    <lineage>
        <taxon>Bacteria</taxon>
        <taxon>Pseudomonadati</taxon>
        <taxon>Pseudomonadota</taxon>
        <taxon>Gammaproteobacteria</taxon>
        <taxon>Pseudomonadales</taxon>
        <taxon>Pseudomonadaceae</taxon>
        <taxon>Pseudomonas</taxon>
    </lineage>
</organism>
<gene>
    <name evidence="6" type="ORF">SAMN05216272_109165</name>
</gene>
<dbReference type="PANTHER" id="PTHR30349:SF41">
    <property type="entry name" value="INTEGRASE_RECOMBINASE PROTEIN MJ0367-RELATED"/>
    <property type="match status" value="1"/>
</dbReference>
<dbReference type="SUPFAM" id="SSF56349">
    <property type="entry name" value="DNA breaking-rejoining enzymes"/>
    <property type="match status" value="1"/>
</dbReference>